<dbReference type="Gene3D" id="2.40.50.140">
    <property type="entry name" value="Nucleic acid-binding proteins"/>
    <property type="match status" value="1"/>
</dbReference>
<evidence type="ECO:0000256" key="4">
    <source>
        <dbReference type="PROSITE-ProRule" id="PRU00047"/>
    </source>
</evidence>
<dbReference type="Proteomes" id="UP001249851">
    <property type="component" value="Unassembled WGS sequence"/>
</dbReference>
<dbReference type="InterPro" id="IPR002059">
    <property type="entry name" value="CSP_DNA-bd"/>
</dbReference>
<evidence type="ECO:0000313" key="7">
    <source>
        <dbReference type="EMBL" id="KAK2550217.1"/>
    </source>
</evidence>
<dbReference type="GO" id="GO:0005737">
    <property type="term" value="C:cytoplasm"/>
    <property type="evidence" value="ECO:0007669"/>
    <property type="project" value="UniProtKB-SubCell"/>
</dbReference>
<dbReference type="InterPro" id="IPR012340">
    <property type="entry name" value="NA-bd_OB-fold"/>
</dbReference>
<dbReference type="EMBL" id="JARQWQ010000113">
    <property type="protein sequence ID" value="KAK2550217.1"/>
    <property type="molecule type" value="Genomic_DNA"/>
</dbReference>
<evidence type="ECO:0000313" key="8">
    <source>
        <dbReference type="Proteomes" id="UP001249851"/>
    </source>
</evidence>
<dbReference type="PROSITE" id="PS00352">
    <property type="entry name" value="CSD_1"/>
    <property type="match status" value="1"/>
</dbReference>
<reference evidence="7" key="2">
    <citation type="journal article" date="2023" name="Science">
        <title>Genomic signatures of disease resistance in endangered staghorn corals.</title>
        <authorList>
            <person name="Vollmer S.V."/>
            <person name="Selwyn J.D."/>
            <person name="Despard B.A."/>
            <person name="Roesel C.L."/>
        </authorList>
    </citation>
    <scope>NUCLEOTIDE SEQUENCE</scope>
    <source>
        <strain evidence="7">K2</strain>
    </source>
</reference>
<dbReference type="PRINTS" id="PR00050">
    <property type="entry name" value="COLDSHOCK"/>
</dbReference>
<reference evidence="7" key="1">
    <citation type="journal article" date="2023" name="G3 (Bethesda)">
        <title>Whole genome assembly and annotation of the endangered Caribbean coral Acropora cervicornis.</title>
        <authorList>
            <person name="Selwyn J.D."/>
            <person name="Vollmer S.V."/>
        </authorList>
    </citation>
    <scope>NUCLEOTIDE SEQUENCE</scope>
    <source>
        <strain evidence="7">K2</strain>
    </source>
</reference>
<evidence type="ECO:0000256" key="3">
    <source>
        <dbReference type="ARBA" id="ARBA00022490"/>
    </source>
</evidence>
<gene>
    <name evidence="7" type="ORF">P5673_029086</name>
</gene>
<dbReference type="Gene3D" id="4.10.60.10">
    <property type="entry name" value="Zinc finger, CCHC-type"/>
    <property type="match status" value="1"/>
</dbReference>
<sequence>MSEDEQVNPNSYTTGSVKWFNLSKGFGFITTDDVQEDVFVHQSSVKSKGYRTLQEGERVQFQIVNSEKGKIAILVTSPDGGQLKRKGRFKKGARKFTTLCYNCNNNGHRMKKCPYEKRNLRTCHKCGGDTHLIRSCPQLMKTDNS</sequence>
<feature type="domain" description="CCHC-type" evidence="5">
    <location>
        <begin position="100"/>
        <end position="114"/>
    </location>
</feature>
<dbReference type="PROSITE" id="PS51857">
    <property type="entry name" value="CSD_2"/>
    <property type="match status" value="1"/>
</dbReference>
<name>A0AAD9UUJ8_ACRCE</name>
<dbReference type="SMART" id="SM00357">
    <property type="entry name" value="CSP"/>
    <property type="match status" value="1"/>
</dbReference>
<dbReference type="SMART" id="SM00343">
    <property type="entry name" value="ZnF_C2HC"/>
    <property type="match status" value="2"/>
</dbReference>
<dbReference type="GO" id="GO:0008270">
    <property type="term" value="F:zinc ion binding"/>
    <property type="evidence" value="ECO:0007669"/>
    <property type="project" value="UniProtKB-KW"/>
</dbReference>
<organism evidence="7 8">
    <name type="scientific">Acropora cervicornis</name>
    <name type="common">Staghorn coral</name>
    <dbReference type="NCBI Taxonomy" id="6130"/>
    <lineage>
        <taxon>Eukaryota</taxon>
        <taxon>Metazoa</taxon>
        <taxon>Cnidaria</taxon>
        <taxon>Anthozoa</taxon>
        <taxon>Hexacorallia</taxon>
        <taxon>Scleractinia</taxon>
        <taxon>Astrocoeniina</taxon>
        <taxon>Acroporidae</taxon>
        <taxon>Acropora</taxon>
    </lineage>
</organism>
<protein>
    <submittedName>
        <fullName evidence="7">Protein lin-28</fullName>
    </submittedName>
</protein>
<dbReference type="PANTHER" id="PTHR46109">
    <property type="entry name" value="PROTEIN LIN-28"/>
    <property type="match status" value="1"/>
</dbReference>
<accession>A0AAD9UUJ8</accession>
<keyword evidence="4" id="KW-0863">Zinc-finger</keyword>
<evidence type="ECO:0000256" key="2">
    <source>
        <dbReference type="ARBA" id="ARBA00008840"/>
    </source>
</evidence>
<keyword evidence="3" id="KW-0963">Cytoplasm</keyword>
<dbReference type="GO" id="GO:0005634">
    <property type="term" value="C:nucleus"/>
    <property type="evidence" value="ECO:0007669"/>
    <property type="project" value="TreeGrafter"/>
</dbReference>
<dbReference type="PROSITE" id="PS50158">
    <property type="entry name" value="ZF_CCHC"/>
    <property type="match status" value="1"/>
</dbReference>
<keyword evidence="4" id="KW-0862">Zinc</keyword>
<dbReference type="Pfam" id="PF00098">
    <property type="entry name" value="zf-CCHC"/>
    <property type="match status" value="1"/>
</dbReference>
<evidence type="ECO:0000259" key="5">
    <source>
        <dbReference type="PROSITE" id="PS50158"/>
    </source>
</evidence>
<dbReference type="InterPro" id="IPR036875">
    <property type="entry name" value="Znf_CCHC_sf"/>
</dbReference>
<dbReference type="InterPro" id="IPR011129">
    <property type="entry name" value="CSD"/>
</dbReference>
<dbReference type="AlphaFoldDB" id="A0AAD9UUJ8"/>
<feature type="domain" description="CSD" evidence="6">
    <location>
        <begin position="12"/>
        <end position="77"/>
    </location>
</feature>
<dbReference type="CDD" id="cd04458">
    <property type="entry name" value="CSP_CDS"/>
    <property type="match status" value="1"/>
</dbReference>
<dbReference type="GO" id="GO:0003729">
    <property type="term" value="F:mRNA binding"/>
    <property type="evidence" value="ECO:0007669"/>
    <property type="project" value="TreeGrafter"/>
</dbReference>
<keyword evidence="8" id="KW-1185">Reference proteome</keyword>
<evidence type="ECO:0000259" key="6">
    <source>
        <dbReference type="PROSITE" id="PS51857"/>
    </source>
</evidence>
<dbReference type="GO" id="GO:0031054">
    <property type="term" value="P:pre-miRNA processing"/>
    <property type="evidence" value="ECO:0007669"/>
    <property type="project" value="TreeGrafter"/>
</dbReference>
<dbReference type="SUPFAM" id="SSF50249">
    <property type="entry name" value="Nucleic acid-binding proteins"/>
    <property type="match status" value="1"/>
</dbReference>
<keyword evidence="4" id="KW-0479">Metal-binding</keyword>
<dbReference type="SUPFAM" id="SSF57756">
    <property type="entry name" value="Retrovirus zinc finger-like domains"/>
    <property type="match status" value="1"/>
</dbReference>
<dbReference type="PANTHER" id="PTHR46109:SF1">
    <property type="entry name" value="PROTEIN LIN-28 HOMOLOG"/>
    <property type="match status" value="1"/>
</dbReference>
<proteinExistence type="inferred from homology"/>
<dbReference type="InterPro" id="IPR051373">
    <property type="entry name" value="Lin-28_RNA-binding"/>
</dbReference>
<comment type="subcellular location">
    <subcellularLocation>
        <location evidence="1">Cytoplasm</location>
    </subcellularLocation>
</comment>
<dbReference type="InterPro" id="IPR019844">
    <property type="entry name" value="CSD_CS"/>
</dbReference>
<dbReference type="InterPro" id="IPR001878">
    <property type="entry name" value="Znf_CCHC"/>
</dbReference>
<dbReference type="Pfam" id="PF00313">
    <property type="entry name" value="CSD"/>
    <property type="match status" value="1"/>
</dbReference>
<comment type="similarity">
    <text evidence="2">Belongs to the lin-28 family.</text>
</comment>
<evidence type="ECO:0000256" key="1">
    <source>
        <dbReference type="ARBA" id="ARBA00004496"/>
    </source>
</evidence>
<comment type="caution">
    <text evidence="7">The sequence shown here is derived from an EMBL/GenBank/DDBJ whole genome shotgun (WGS) entry which is preliminary data.</text>
</comment>